<feature type="non-terminal residue" evidence="1">
    <location>
        <position position="1"/>
    </location>
</feature>
<reference evidence="1" key="1">
    <citation type="submission" date="2018-05" db="EMBL/GenBank/DDBJ databases">
        <authorList>
            <person name="Lanie J.A."/>
            <person name="Ng W.-L."/>
            <person name="Kazmierczak K.M."/>
            <person name="Andrzejewski T.M."/>
            <person name="Davidsen T.M."/>
            <person name="Wayne K.J."/>
            <person name="Tettelin H."/>
            <person name="Glass J.I."/>
            <person name="Rusch D."/>
            <person name="Podicherti R."/>
            <person name="Tsui H.-C.T."/>
            <person name="Winkler M.E."/>
        </authorList>
    </citation>
    <scope>NUCLEOTIDE SEQUENCE</scope>
</reference>
<organism evidence="1">
    <name type="scientific">marine metagenome</name>
    <dbReference type="NCBI Taxonomy" id="408172"/>
    <lineage>
        <taxon>unclassified sequences</taxon>
        <taxon>metagenomes</taxon>
        <taxon>ecological metagenomes</taxon>
    </lineage>
</organism>
<dbReference type="AlphaFoldDB" id="A0A382LXX7"/>
<name>A0A382LXX7_9ZZZZ</name>
<sequence length="36" mass="3934">VIKDMNTVPLLSWRLNGIVSAAALVDLNQWIVGVNL</sequence>
<proteinExistence type="predicted"/>
<dbReference type="EMBL" id="UINC01089938">
    <property type="protein sequence ID" value="SVC41440.1"/>
    <property type="molecule type" value="Genomic_DNA"/>
</dbReference>
<protein>
    <submittedName>
        <fullName evidence="1">Uncharacterized protein</fullName>
    </submittedName>
</protein>
<gene>
    <name evidence="1" type="ORF">METZ01_LOCUS294294</name>
</gene>
<feature type="non-terminal residue" evidence="1">
    <location>
        <position position="36"/>
    </location>
</feature>
<evidence type="ECO:0000313" key="1">
    <source>
        <dbReference type="EMBL" id="SVC41440.1"/>
    </source>
</evidence>
<accession>A0A382LXX7</accession>